<protein>
    <submittedName>
        <fullName evidence="1">Uncharacterized protein</fullName>
    </submittedName>
</protein>
<gene>
    <name evidence="1" type="ORF">ABWT76_001315</name>
</gene>
<name>A0AAU8JI67_9CYAN</name>
<dbReference type="AlphaFoldDB" id="A0AAU8JI67"/>
<dbReference type="EMBL" id="CP159837">
    <property type="protein sequence ID" value="XCM38464.1"/>
    <property type="molecule type" value="Genomic_DNA"/>
</dbReference>
<organism evidence="1">
    <name type="scientific">Planktothricoides raciborskii GIHE-MW2</name>
    <dbReference type="NCBI Taxonomy" id="2792601"/>
    <lineage>
        <taxon>Bacteria</taxon>
        <taxon>Bacillati</taxon>
        <taxon>Cyanobacteriota</taxon>
        <taxon>Cyanophyceae</taxon>
        <taxon>Oscillatoriophycideae</taxon>
        <taxon>Oscillatoriales</taxon>
        <taxon>Oscillatoriaceae</taxon>
        <taxon>Planktothricoides</taxon>
    </lineage>
</organism>
<evidence type="ECO:0000313" key="1">
    <source>
        <dbReference type="EMBL" id="XCM38464.1"/>
    </source>
</evidence>
<sequence>MKQRKETRFLGSGGAIALFFPKQRNRVSFVNIKVNCESEKETRFLSHLSGRSLLGGAIPSQESFANAFLWGAIASFLLPKRIAFSLDIISKYDLINAQDDTTDNSTTNSL</sequence>
<reference evidence="1" key="1">
    <citation type="submission" date="2024-07" db="EMBL/GenBank/DDBJ databases">
        <authorList>
            <person name="Kim Y.J."/>
            <person name="Jeong J.Y."/>
        </authorList>
    </citation>
    <scope>NUCLEOTIDE SEQUENCE</scope>
    <source>
        <strain evidence="1">GIHE-MW2</strain>
    </source>
</reference>
<dbReference type="RefSeq" id="WP_156331780.1">
    <property type="nucleotide sequence ID" value="NZ_CP159837.1"/>
</dbReference>
<accession>A0AAU8JI67</accession>
<proteinExistence type="predicted"/>